<dbReference type="AlphaFoldDB" id="A0A8J8SVQ8"/>
<accession>A0A8J8SVQ8</accession>
<sequence>MNYRRLTIKYQTLTIKTLIHLARIITACSLQAPAPPRQIQISTKTHQILKIIEIIHIVLDKRPPQYQEIQSVTINTRQSIIKLSGGMILIQNCQQTARCARKSLLTTISVSVQMTHFQFHLPHFRKFQLITHQVQLRKEYSSHIKYRFLLMKTSHSMQICLLAQQLKENLSAKLSQNSCFS</sequence>
<dbReference type="EMBL" id="RRYP01022412">
    <property type="protein sequence ID" value="TNV72425.1"/>
    <property type="molecule type" value="Genomic_DNA"/>
</dbReference>
<keyword evidence="2" id="KW-1185">Reference proteome</keyword>
<proteinExistence type="predicted"/>
<protein>
    <submittedName>
        <fullName evidence="1">Uncharacterized protein</fullName>
    </submittedName>
</protein>
<reference evidence="1" key="1">
    <citation type="submission" date="2019-06" db="EMBL/GenBank/DDBJ databases">
        <authorList>
            <person name="Zheng W."/>
        </authorList>
    </citation>
    <scope>NUCLEOTIDE SEQUENCE</scope>
    <source>
        <strain evidence="1">QDHG01</strain>
    </source>
</reference>
<name>A0A8J8SVQ8_HALGN</name>
<evidence type="ECO:0000313" key="2">
    <source>
        <dbReference type="Proteomes" id="UP000785679"/>
    </source>
</evidence>
<comment type="caution">
    <text evidence="1">The sequence shown here is derived from an EMBL/GenBank/DDBJ whole genome shotgun (WGS) entry which is preliminary data.</text>
</comment>
<gene>
    <name evidence="1" type="ORF">FGO68_gene15689</name>
</gene>
<organism evidence="1 2">
    <name type="scientific">Halteria grandinella</name>
    <dbReference type="NCBI Taxonomy" id="5974"/>
    <lineage>
        <taxon>Eukaryota</taxon>
        <taxon>Sar</taxon>
        <taxon>Alveolata</taxon>
        <taxon>Ciliophora</taxon>
        <taxon>Intramacronucleata</taxon>
        <taxon>Spirotrichea</taxon>
        <taxon>Stichotrichia</taxon>
        <taxon>Sporadotrichida</taxon>
        <taxon>Halteriidae</taxon>
        <taxon>Halteria</taxon>
    </lineage>
</organism>
<evidence type="ECO:0000313" key="1">
    <source>
        <dbReference type="EMBL" id="TNV72425.1"/>
    </source>
</evidence>
<dbReference type="Proteomes" id="UP000785679">
    <property type="component" value="Unassembled WGS sequence"/>
</dbReference>